<reference evidence="1" key="1">
    <citation type="submission" date="2018-03" db="EMBL/GenBank/DDBJ databases">
        <authorList>
            <person name="Guldener U."/>
        </authorList>
    </citation>
    <scope>NUCLEOTIDE SEQUENCE</scope>
</reference>
<dbReference type="AlphaFoldDB" id="A0AAE8MPN6"/>
<sequence>MRGSTAGGVPVKILPKPMTGPIAFEAAILEMGNLSPFSLELLEEI</sequence>
<proteinExistence type="predicted"/>
<protein>
    <submittedName>
        <fullName evidence="1">Uncharacterized protein</fullName>
    </submittedName>
</protein>
<dbReference type="Proteomes" id="UP001187682">
    <property type="component" value="Unassembled WGS sequence"/>
</dbReference>
<comment type="caution">
    <text evidence="1">The sequence shown here is derived from an EMBL/GenBank/DDBJ whole genome shotgun (WGS) entry which is preliminary data.</text>
</comment>
<name>A0AAE8MPN6_9PEZI</name>
<keyword evidence="2" id="KW-1185">Reference proteome</keyword>
<gene>
    <name evidence="1" type="ORF">DNG_00268</name>
</gene>
<evidence type="ECO:0000313" key="2">
    <source>
        <dbReference type="Proteomes" id="UP001187682"/>
    </source>
</evidence>
<organism evidence="1 2">
    <name type="scientific">Cephalotrichum gorgonifer</name>
    <dbReference type="NCBI Taxonomy" id="2041049"/>
    <lineage>
        <taxon>Eukaryota</taxon>
        <taxon>Fungi</taxon>
        <taxon>Dikarya</taxon>
        <taxon>Ascomycota</taxon>
        <taxon>Pezizomycotina</taxon>
        <taxon>Sordariomycetes</taxon>
        <taxon>Hypocreomycetidae</taxon>
        <taxon>Microascales</taxon>
        <taxon>Microascaceae</taxon>
        <taxon>Cephalotrichum</taxon>
    </lineage>
</organism>
<dbReference type="EMBL" id="ONZQ02000001">
    <property type="protein sequence ID" value="SPN96748.1"/>
    <property type="molecule type" value="Genomic_DNA"/>
</dbReference>
<evidence type="ECO:0000313" key="1">
    <source>
        <dbReference type="EMBL" id="SPN96748.1"/>
    </source>
</evidence>
<accession>A0AAE8MPN6</accession>